<reference evidence="3" key="1">
    <citation type="submission" date="2016-10" db="EMBL/GenBank/DDBJ databases">
        <authorList>
            <person name="Varghese N."/>
            <person name="Submissions S."/>
        </authorList>
    </citation>
    <scope>NUCLEOTIDE SEQUENCE [LARGE SCALE GENOMIC DNA]</scope>
    <source>
        <strain evidence="3">DSM 45079</strain>
    </source>
</reference>
<accession>A0A1H2KXN8</accession>
<dbReference type="Proteomes" id="UP000182977">
    <property type="component" value="Chromosome I"/>
</dbReference>
<dbReference type="Gene3D" id="3.30.70.100">
    <property type="match status" value="1"/>
</dbReference>
<evidence type="ECO:0000313" key="2">
    <source>
        <dbReference type="EMBL" id="SDU73345.1"/>
    </source>
</evidence>
<keyword evidence="2" id="KW-0503">Monooxygenase</keyword>
<sequence length="101" mass="10912">MTAENTATTVELTRFRVLPENTDALLAARPAMLADFRADRAGFLDAVLVRLSGDEWLDIVTWRSPEDFAASRAKGANRPGIEAFFSAIAELVSAEEGTTAP</sequence>
<feature type="domain" description="ABM" evidence="1">
    <location>
        <begin position="12"/>
        <end position="73"/>
    </location>
</feature>
<evidence type="ECO:0000259" key="1">
    <source>
        <dbReference type="Pfam" id="PF03992"/>
    </source>
</evidence>
<dbReference type="InterPro" id="IPR011008">
    <property type="entry name" value="Dimeric_a/b-barrel"/>
</dbReference>
<name>A0A1H2KXN8_9ACTN</name>
<gene>
    <name evidence="2" type="ORF">SAMN04488563_4520</name>
</gene>
<keyword evidence="2" id="KW-0560">Oxidoreductase</keyword>
<dbReference type="SUPFAM" id="SSF54909">
    <property type="entry name" value="Dimeric alpha+beta barrel"/>
    <property type="match status" value="1"/>
</dbReference>
<dbReference type="GO" id="GO:0004497">
    <property type="term" value="F:monooxygenase activity"/>
    <property type="evidence" value="ECO:0007669"/>
    <property type="project" value="UniProtKB-KW"/>
</dbReference>
<evidence type="ECO:0000313" key="3">
    <source>
        <dbReference type="Proteomes" id="UP000182977"/>
    </source>
</evidence>
<keyword evidence="3" id="KW-1185">Reference proteome</keyword>
<dbReference type="InterPro" id="IPR007138">
    <property type="entry name" value="ABM_dom"/>
</dbReference>
<proteinExistence type="predicted"/>
<dbReference type="EMBL" id="LT629791">
    <property type="protein sequence ID" value="SDU73345.1"/>
    <property type="molecule type" value="Genomic_DNA"/>
</dbReference>
<dbReference type="AlphaFoldDB" id="A0A1H2KXN8"/>
<dbReference type="Pfam" id="PF03992">
    <property type="entry name" value="ABM"/>
    <property type="match status" value="1"/>
</dbReference>
<protein>
    <submittedName>
        <fullName evidence="2">Antibiotic biosynthesis monooxygenase</fullName>
    </submittedName>
</protein>
<dbReference type="OrthoDB" id="255603at2"/>
<organism evidence="2 3">
    <name type="scientific">Jiangella alkaliphila</name>
    <dbReference type="NCBI Taxonomy" id="419479"/>
    <lineage>
        <taxon>Bacteria</taxon>
        <taxon>Bacillati</taxon>
        <taxon>Actinomycetota</taxon>
        <taxon>Actinomycetes</taxon>
        <taxon>Jiangellales</taxon>
        <taxon>Jiangellaceae</taxon>
        <taxon>Jiangella</taxon>
    </lineage>
</organism>
<dbReference type="RefSeq" id="WP_046770490.1">
    <property type="nucleotide sequence ID" value="NZ_LBMC01000020.1"/>
</dbReference>
<dbReference type="STRING" id="419479.SAMN04488563_4520"/>